<evidence type="ECO:0000313" key="5">
    <source>
        <dbReference type="Proteomes" id="UP000664385"/>
    </source>
</evidence>
<dbReference type="InterPro" id="IPR025645">
    <property type="entry name" value="DUF4349"/>
</dbReference>
<proteinExistence type="predicted"/>
<dbReference type="Pfam" id="PF14257">
    <property type="entry name" value="DUF4349"/>
    <property type="match status" value="1"/>
</dbReference>
<evidence type="ECO:0000256" key="2">
    <source>
        <dbReference type="SAM" id="Phobius"/>
    </source>
</evidence>
<feature type="transmembrane region" description="Helical" evidence="2">
    <location>
        <begin position="52"/>
        <end position="73"/>
    </location>
</feature>
<dbReference type="EMBL" id="JAEMWU010000001">
    <property type="protein sequence ID" value="MBN8205975.1"/>
    <property type="molecule type" value="Genomic_DNA"/>
</dbReference>
<sequence length="365" mass="38228">MNDNDNPTLPPLSDAGIARIEHEVFAQVADEPREAPAPRTDMNRARRRRRRWVTGVSIAAAFVGGILIAPPLLSAVSPLAVNESMSDDAGWQEGPVAATDEMVASDAAMESMDSAAGSADMATDGREIISMADIGLQVTDVGASVESIGALAAEYGGYVEATDVGMSPDAAMTEPGMPSFGGNGWISIRVPAEDLTAVMEALGDEGEVLRSSVSRQDVTSVVVDLQARADAARASVERLTELMAQSGSVGDLIAAESALSERQAQLESYEQQLKGLDEQVTMATVSISLTETPRTTADPAGFVDGLIAGWNGLIVSLNAIVVAFGFILPWLAIVGVAGLLIWWALRRRRTRAATGEKADSATESA</sequence>
<comment type="caution">
    <text evidence="4">The sequence shown here is derived from an EMBL/GenBank/DDBJ whole genome shotgun (WGS) entry which is preliminary data.</text>
</comment>
<dbReference type="Proteomes" id="UP000664385">
    <property type="component" value="Unassembled WGS sequence"/>
</dbReference>
<evidence type="ECO:0000259" key="3">
    <source>
        <dbReference type="Pfam" id="PF14257"/>
    </source>
</evidence>
<dbReference type="RefSeq" id="WP_206823719.1">
    <property type="nucleotide sequence ID" value="NZ_JAEMWU010000001.1"/>
</dbReference>
<feature type="domain" description="DUF4349" evidence="3">
    <location>
        <begin position="126"/>
        <end position="342"/>
    </location>
</feature>
<keyword evidence="2" id="KW-0472">Membrane</keyword>
<keyword evidence="2" id="KW-1133">Transmembrane helix</keyword>
<gene>
    <name evidence="4" type="ORF">JF543_08375</name>
</gene>
<evidence type="ECO:0000256" key="1">
    <source>
        <dbReference type="SAM" id="Coils"/>
    </source>
</evidence>
<name>A0A939DVE6_9MICO</name>
<evidence type="ECO:0000313" key="4">
    <source>
        <dbReference type="EMBL" id="MBN8205975.1"/>
    </source>
</evidence>
<keyword evidence="2" id="KW-0812">Transmembrane</keyword>
<reference evidence="4" key="1">
    <citation type="submission" date="2020-12" db="EMBL/GenBank/DDBJ databases">
        <title>PHA producing bacteria isolated from mangrove.</title>
        <authorList>
            <person name="Zheng W."/>
            <person name="Yu S."/>
            <person name="Huang Y."/>
        </authorList>
    </citation>
    <scope>NUCLEOTIDE SEQUENCE</scope>
    <source>
        <strain evidence="4">GN8-5</strain>
    </source>
</reference>
<protein>
    <submittedName>
        <fullName evidence="4">DUF4349 domain-containing protein</fullName>
    </submittedName>
</protein>
<feature type="transmembrane region" description="Helical" evidence="2">
    <location>
        <begin position="320"/>
        <end position="345"/>
    </location>
</feature>
<accession>A0A939DVE6</accession>
<feature type="coiled-coil region" evidence="1">
    <location>
        <begin position="222"/>
        <end position="279"/>
    </location>
</feature>
<keyword evidence="1" id="KW-0175">Coiled coil</keyword>
<dbReference type="AlphaFoldDB" id="A0A939DVE6"/>
<organism evidence="4 5">
    <name type="scientific">Microbacterium esteraromaticum</name>
    <dbReference type="NCBI Taxonomy" id="57043"/>
    <lineage>
        <taxon>Bacteria</taxon>
        <taxon>Bacillati</taxon>
        <taxon>Actinomycetota</taxon>
        <taxon>Actinomycetes</taxon>
        <taxon>Micrococcales</taxon>
        <taxon>Microbacteriaceae</taxon>
        <taxon>Microbacterium</taxon>
    </lineage>
</organism>